<dbReference type="EMBL" id="QPIW01000020">
    <property type="protein sequence ID" value="RDB04004.1"/>
    <property type="molecule type" value="Genomic_DNA"/>
</dbReference>
<dbReference type="RefSeq" id="WP_114462948.1">
    <property type="nucleotide sequence ID" value="NZ_QPIW01000020.1"/>
</dbReference>
<feature type="transmembrane region" description="Helical" evidence="1">
    <location>
        <begin position="42"/>
        <end position="65"/>
    </location>
</feature>
<dbReference type="InterPro" id="IPR007492">
    <property type="entry name" value="LytTR_DNA-bd_dom"/>
</dbReference>
<keyword evidence="1" id="KW-0812">Transmembrane</keyword>
<dbReference type="Gene3D" id="2.40.50.1020">
    <property type="entry name" value="LytTr DNA-binding domain"/>
    <property type="match status" value="1"/>
</dbReference>
<organism evidence="3 4">
    <name type="scientific">Runella aurantiaca</name>
    <dbReference type="NCBI Taxonomy" id="2282308"/>
    <lineage>
        <taxon>Bacteria</taxon>
        <taxon>Pseudomonadati</taxon>
        <taxon>Bacteroidota</taxon>
        <taxon>Cytophagia</taxon>
        <taxon>Cytophagales</taxon>
        <taxon>Spirosomataceae</taxon>
        <taxon>Runella</taxon>
    </lineage>
</organism>
<evidence type="ECO:0000313" key="4">
    <source>
        <dbReference type="Proteomes" id="UP000253141"/>
    </source>
</evidence>
<proteinExistence type="predicted"/>
<feature type="transmembrane region" description="Helical" evidence="1">
    <location>
        <begin position="117"/>
        <end position="142"/>
    </location>
</feature>
<dbReference type="GO" id="GO:0003677">
    <property type="term" value="F:DNA binding"/>
    <property type="evidence" value="ECO:0007669"/>
    <property type="project" value="InterPro"/>
</dbReference>
<evidence type="ECO:0000256" key="1">
    <source>
        <dbReference type="SAM" id="Phobius"/>
    </source>
</evidence>
<gene>
    <name evidence="3" type="ORF">DVG78_20710</name>
</gene>
<feature type="transmembrane region" description="Helical" evidence="1">
    <location>
        <begin position="86"/>
        <end position="111"/>
    </location>
</feature>
<feature type="transmembrane region" description="Helical" evidence="1">
    <location>
        <begin position="12"/>
        <end position="30"/>
    </location>
</feature>
<name>A0A369I9Y4_9BACT</name>
<sequence>MEKAFSQRQDRAARAIAIPIAALVASHVVFTKQFPWHVSYQFPLPYFLTVLTVMFSCWEVNVRLFRWMDSKMPFHVNPVRRIGRQMVVNGMATLFTFLLVFPLSQFVYAGYWPAASVFMTGAVVCATIATIVNGSFIGLYLVRTIYWQKDKSVAELDRQRKEEPTMNSPHLIRVEVNHSQLILQPTEIAYFYSTGGMVLLVKTDGTKMATSYQSLTQLTERLAGQYFFPLNRQILAGLGAVKEVKDDVNRKLIVSLFPPMHQHQPTEQVVVSRYRSAEFRKWLQAAAGN</sequence>
<evidence type="ECO:0000313" key="3">
    <source>
        <dbReference type="EMBL" id="RDB04004.1"/>
    </source>
</evidence>
<keyword evidence="1" id="KW-1133">Transmembrane helix</keyword>
<dbReference type="OrthoDB" id="938100at2"/>
<dbReference type="Proteomes" id="UP000253141">
    <property type="component" value="Unassembled WGS sequence"/>
</dbReference>
<dbReference type="AlphaFoldDB" id="A0A369I9Y4"/>
<evidence type="ECO:0000259" key="2">
    <source>
        <dbReference type="SMART" id="SM00850"/>
    </source>
</evidence>
<reference evidence="3 4" key="1">
    <citation type="submission" date="2018-07" db="EMBL/GenBank/DDBJ databases">
        <title>Genome analysis of Runella aurantiaca.</title>
        <authorList>
            <person name="Yang X."/>
        </authorList>
    </citation>
    <scope>NUCLEOTIDE SEQUENCE [LARGE SCALE GENOMIC DNA]</scope>
    <source>
        <strain evidence="3 4">YX9</strain>
    </source>
</reference>
<accession>A0A369I9Y4</accession>
<keyword evidence="4" id="KW-1185">Reference proteome</keyword>
<dbReference type="SMART" id="SM00850">
    <property type="entry name" value="LytTR"/>
    <property type="match status" value="1"/>
</dbReference>
<feature type="domain" description="HTH LytTR-type" evidence="2">
    <location>
        <begin position="178"/>
        <end position="284"/>
    </location>
</feature>
<protein>
    <submittedName>
        <fullName evidence="3">LytTR family transcriptional regulator</fullName>
    </submittedName>
</protein>
<keyword evidence="1" id="KW-0472">Membrane</keyword>
<dbReference type="Pfam" id="PF04397">
    <property type="entry name" value="LytTR"/>
    <property type="match status" value="1"/>
</dbReference>
<comment type="caution">
    <text evidence="3">The sequence shown here is derived from an EMBL/GenBank/DDBJ whole genome shotgun (WGS) entry which is preliminary data.</text>
</comment>